<name>A0A4U2YT36_9ACTN</name>
<dbReference type="PROSITE" id="PS51318">
    <property type="entry name" value="TAT"/>
    <property type="match status" value="1"/>
</dbReference>
<evidence type="ECO:0000313" key="3">
    <source>
        <dbReference type="Proteomes" id="UP000307808"/>
    </source>
</evidence>
<accession>A0A4U2YT36</accession>
<keyword evidence="3" id="KW-1185">Reference proteome</keyword>
<dbReference type="InterPro" id="IPR006311">
    <property type="entry name" value="TAT_signal"/>
</dbReference>
<evidence type="ECO:0000313" key="2">
    <source>
        <dbReference type="EMBL" id="TKI63792.1"/>
    </source>
</evidence>
<reference evidence="2 3" key="1">
    <citation type="submission" date="2019-04" db="EMBL/GenBank/DDBJ databases">
        <authorList>
            <person name="Dong K."/>
        </authorList>
    </citation>
    <scope>NUCLEOTIDE SEQUENCE [LARGE SCALE GENOMIC DNA]</scope>
    <source>
        <strain evidence="3">dk3543</strain>
    </source>
</reference>
<feature type="chain" id="PRO_5021007386" evidence="1">
    <location>
        <begin position="33"/>
        <end position="178"/>
    </location>
</feature>
<proteinExistence type="predicted"/>
<feature type="signal peptide" evidence="1">
    <location>
        <begin position="1"/>
        <end position="32"/>
    </location>
</feature>
<evidence type="ECO:0000256" key="1">
    <source>
        <dbReference type="SAM" id="SignalP"/>
    </source>
</evidence>
<gene>
    <name evidence="2" type="ORF">FC770_00980</name>
</gene>
<protein>
    <submittedName>
        <fullName evidence="2">Uncharacterized protein</fullName>
    </submittedName>
</protein>
<comment type="caution">
    <text evidence="2">The sequence shown here is derived from an EMBL/GenBank/DDBJ whole genome shotgun (WGS) entry which is preliminary data.</text>
</comment>
<dbReference type="EMBL" id="SZPY01000001">
    <property type="protein sequence ID" value="TKI63792.1"/>
    <property type="molecule type" value="Genomic_DNA"/>
</dbReference>
<dbReference type="Proteomes" id="UP000307808">
    <property type="component" value="Unassembled WGS sequence"/>
</dbReference>
<organism evidence="2 3">
    <name type="scientific">Nocardioides jishulii</name>
    <dbReference type="NCBI Taxonomy" id="2575440"/>
    <lineage>
        <taxon>Bacteria</taxon>
        <taxon>Bacillati</taxon>
        <taxon>Actinomycetota</taxon>
        <taxon>Actinomycetes</taxon>
        <taxon>Propionibacteriales</taxon>
        <taxon>Nocardioidaceae</taxon>
        <taxon>Nocardioides</taxon>
    </lineage>
</organism>
<sequence length="178" mass="17733">MTHVTPSRRAVIRTAAWSVPAVTVAAAAPAFAASPPVAAPDMSTTVASTPTRGTPASTLHFAAFDMINTGTADTAGIVMTFSNSAGIITGLTGTYFGATVDLDGFSGITVTGLDTNSATATFPPNFFGKNATPTTPMSTTVRINVETASTAATTISVTTVAANIPSGPGSTSTFNVPA</sequence>
<dbReference type="AlphaFoldDB" id="A0A4U2YT36"/>
<keyword evidence="1" id="KW-0732">Signal</keyword>
<dbReference type="RefSeq" id="WP_137064257.1">
    <property type="nucleotide sequence ID" value="NZ_CP040748.1"/>
</dbReference>